<dbReference type="Proteomes" id="UP000197138">
    <property type="component" value="Unassembled WGS sequence"/>
</dbReference>
<protein>
    <submittedName>
        <fullName evidence="2">Uncharacterized protein</fullName>
    </submittedName>
</protein>
<comment type="caution">
    <text evidence="2">The sequence shown here is derived from an EMBL/GenBank/DDBJ whole genome shotgun (WGS) entry which is preliminary data.</text>
</comment>
<accession>A0A218XUJ1</accession>
<dbReference type="AlphaFoldDB" id="A0A218XUJ1"/>
<organism evidence="2 3">
    <name type="scientific">Punica granatum</name>
    <name type="common">Pomegranate</name>
    <dbReference type="NCBI Taxonomy" id="22663"/>
    <lineage>
        <taxon>Eukaryota</taxon>
        <taxon>Viridiplantae</taxon>
        <taxon>Streptophyta</taxon>
        <taxon>Embryophyta</taxon>
        <taxon>Tracheophyta</taxon>
        <taxon>Spermatophyta</taxon>
        <taxon>Magnoliopsida</taxon>
        <taxon>eudicotyledons</taxon>
        <taxon>Gunneridae</taxon>
        <taxon>Pentapetalae</taxon>
        <taxon>rosids</taxon>
        <taxon>malvids</taxon>
        <taxon>Myrtales</taxon>
        <taxon>Lythraceae</taxon>
        <taxon>Punica</taxon>
    </lineage>
</organism>
<proteinExistence type="predicted"/>
<sequence length="286" mass="32891">MDGDFKFVREPSGSMFRTVDVVMHHGGKFVRDPILRYDGGVVEVKKDEDIDKFTTAGVKAKEYKEVKEKCREVKKALSRKRMKRKCKEKSSYSTSKSIKKRGYAKEGSRTRQLLRGSTCLQGPWQHFPYADDLANMQVTPLGGIAFRPPPVRPSTMPHPRAPITKETIEGASVGTAQIYNSKGRRDGFDVTKDQTDVTEDRIDVTRDEFDVLRDELDVTKDEFNVPRDEFDVTRDEFDVTKDEFDVTRDKIDETRDELDVTRDEFNMIRDESDVTFFSGTQMMQLA</sequence>
<evidence type="ECO:0000256" key="1">
    <source>
        <dbReference type="SAM" id="MobiDB-lite"/>
    </source>
</evidence>
<dbReference type="EMBL" id="MTKT01000795">
    <property type="protein sequence ID" value="OWM88490.1"/>
    <property type="molecule type" value="Genomic_DNA"/>
</dbReference>
<evidence type="ECO:0000313" key="3">
    <source>
        <dbReference type="Proteomes" id="UP000197138"/>
    </source>
</evidence>
<reference evidence="3" key="1">
    <citation type="journal article" date="2017" name="Plant J.">
        <title>The pomegranate (Punica granatum L.) genome and the genomics of punicalagin biosynthesis.</title>
        <authorList>
            <person name="Qin G."/>
            <person name="Xu C."/>
            <person name="Ming R."/>
            <person name="Tang H."/>
            <person name="Guyot R."/>
            <person name="Kramer E.M."/>
            <person name="Hu Y."/>
            <person name="Yi X."/>
            <person name="Qi Y."/>
            <person name="Xu X."/>
            <person name="Gao Z."/>
            <person name="Pan H."/>
            <person name="Jian J."/>
            <person name="Tian Y."/>
            <person name="Yue Z."/>
            <person name="Xu Y."/>
        </authorList>
    </citation>
    <scope>NUCLEOTIDE SEQUENCE [LARGE SCALE GENOMIC DNA]</scope>
    <source>
        <strain evidence="3">cv. Dabenzi</strain>
    </source>
</reference>
<evidence type="ECO:0000313" key="2">
    <source>
        <dbReference type="EMBL" id="OWM88490.1"/>
    </source>
</evidence>
<gene>
    <name evidence="2" type="ORF">CDL15_Pgr023991</name>
</gene>
<name>A0A218XUJ1_PUNGR</name>
<feature type="region of interest" description="Disordered" evidence="1">
    <location>
        <begin position="81"/>
        <end position="114"/>
    </location>
</feature>